<dbReference type="RefSeq" id="WP_378203249.1">
    <property type="nucleotide sequence ID" value="NZ_JBHLZP010000124.1"/>
</dbReference>
<dbReference type="NCBIfam" id="TIGR01643">
    <property type="entry name" value="YD_repeat_2x"/>
    <property type="match status" value="3"/>
</dbReference>
<feature type="compositionally biased region" description="Basic and acidic residues" evidence="1">
    <location>
        <begin position="39"/>
        <end position="51"/>
    </location>
</feature>
<protein>
    <recommendedName>
        <fullName evidence="4">YD repeat-containing protein</fullName>
    </recommendedName>
</protein>
<keyword evidence="3" id="KW-1185">Reference proteome</keyword>
<organism evidence="2 3">
    <name type="scientific">Actinoallomurus acaciae</name>
    <dbReference type="NCBI Taxonomy" id="502577"/>
    <lineage>
        <taxon>Bacteria</taxon>
        <taxon>Bacillati</taxon>
        <taxon>Actinomycetota</taxon>
        <taxon>Actinomycetes</taxon>
        <taxon>Streptosporangiales</taxon>
        <taxon>Thermomonosporaceae</taxon>
        <taxon>Actinoallomurus</taxon>
    </lineage>
</organism>
<evidence type="ECO:0000313" key="2">
    <source>
        <dbReference type="EMBL" id="MFB9834156.1"/>
    </source>
</evidence>
<evidence type="ECO:0008006" key="4">
    <source>
        <dbReference type="Google" id="ProtNLM"/>
    </source>
</evidence>
<dbReference type="Proteomes" id="UP001589627">
    <property type="component" value="Unassembled WGS sequence"/>
</dbReference>
<gene>
    <name evidence="2" type="ORF">ACFFNX_18390</name>
</gene>
<feature type="compositionally biased region" description="Low complexity" evidence="1">
    <location>
        <begin position="185"/>
        <end position="199"/>
    </location>
</feature>
<dbReference type="EMBL" id="JBHLZP010000124">
    <property type="protein sequence ID" value="MFB9834156.1"/>
    <property type="molecule type" value="Genomic_DNA"/>
</dbReference>
<reference evidence="2 3" key="1">
    <citation type="submission" date="2024-09" db="EMBL/GenBank/DDBJ databases">
        <authorList>
            <person name="Sun Q."/>
            <person name="Mori K."/>
        </authorList>
    </citation>
    <scope>NUCLEOTIDE SEQUENCE [LARGE SCALE GENOMIC DNA]</scope>
    <source>
        <strain evidence="2 3">TBRC 0563</strain>
    </source>
</reference>
<dbReference type="InterPro" id="IPR031325">
    <property type="entry name" value="RHS_repeat"/>
</dbReference>
<feature type="region of interest" description="Disordered" evidence="1">
    <location>
        <begin position="1"/>
        <end position="68"/>
    </location>
</feature>
<name>A0ABV5YGH9_9ACTN</name>
<dbReference type="InterPro" id="IPR006530">
    <property type="entry name" value="YD"/>
</dbReference>
<evidence type="ECO:0000256" key="1">
    <source>
        <dbReference type="SAM" id="MobiDB-lite"/>
    </source>
</evidence>
<comment type="caution">
    <text evidence="2">The sequence shown here is derived from an EMBL/GenBank/DDBJ whole genome shotgun (WGS) entry which is preliminary data.</text>
</comment>
<feature type="region of interest" description="Disordered" evidence="1">
    <location>
        <begin position="164"/>
        <end position="206"/>
    </location>
</feature>
<accession>A0ABV5YGH9</accession>
<evidence type="ECO:0000313" key="3">
    <source>
        <dbReference type="Proteomes" id="UP001589627"/>
    </source>
</evidence>
<dbReference type="Pfam" id="PF05593">
    <property type="entry name" value="RHS_repeat"/>
    <property type="match status" value="2"/>
</dbReference>
<proteinExistence type="predicted"/>
<sequence length="206" mass="22213">MSFVSAVAPAPPTAGGQGGPERESDRPPVAQVDPLGHTTRSEWDRHDRLLSRTDPLGRTTRYDRDEAGNRDVFGRTAAVTDPAWRTMPSGATEHWRYDAEGNLVEHVDAAGQISSRTDNAAHTVRCRRDVDLRPVRAPRSPPPRRWGFHGTGFSSLTTLNGSAGAADADGGKVPCRRSRGVAEVTTISSTTAGSITTRRSTTRRSS</sequence>
<dbReference type="Gene3D" id="2.180.10.10">
    <property type="entry name" value="RHS repeat-associated core"/>
    <property type="match status" value="1"/>
</dbReference>